<dbReference type="EMBL" id="LT598450">
    <property type="protein sequence ID" value="SCU81304.1"/>
    <property type="molecule type" value="Genomic_DNA"/>
</dbReference>
<dbReference type="AlphaFoldDB" id="A0A1G4IWF4"/>
<gene>
    <name evidence="2" type="ORF">LANO_0B02608G</name>
</gene>
<feature type="compositionally biased region" description="Polar residues" evidence="1">
    <location>
        <begin position="18"/>
        <end position="27"/>
    </location>
</feature>
<dbReference type="Gene3D" id="6.10.280.100">
    <property type="match status" value="1"/>
</dbReference>
<reference evidence="3" key="1">
    <citation type="submission" date="2016-03" db="EMBL/GenBank/DDBJ databases">
        <authorList>
            <person name="Devillers Hugo."/>
        </authorList>
    </citation>
    <scope>NUCLEOTIDE SEQUENCE [LARGE SCALE GENOMIC DNA]</scope>
</reference>
<evidence type="ECO:0000313" key="2">
    <source>
        <dbReference type="EMBL" id="SCU81304.1"/>
    </source>
</evidence>
<keyword evidence="3" id="KW-1185">Reference proteome</keyword>
<evidence type="ECO:0000256" key="1">
    <source>
        <dbReference type="SAM" id="MobiDB-lite"/>
    </source>
</evidence>
<name>A0A1G4IWF4_9SACH</name>
<proteinExistence type="predicted"/>
<evidence type="ECO:0000313" key="3">
    <source>
        <dbReference type="Proteomes" id="UP000189911"/>
    </source>
</evidence>
<accession>A0A1G4IWF4</accession>
<organism evidence="2 3">
    <name type="scientific">Lachancea nothofagi CBS 11611</name>
    <dbReference type="NCBI Taxonomy" id="1266666"/>
    <lineage>
        <taxon>Eukaryota</taxon>
        <taxon>Fungi</taxon>
        <taxon>Dikarya</taxon>
        <taxon>Ascomycota</taxon>
        <taxon>Saccharomycotina</taxon>
        <taxon>Saccharomycetes</taxon>
        <taxon>Saccharomycetales</taxon>
        <taxon>Saccharomycetaceae</taxon>
        <taxon>Lachancea</taxon>
    </lineage>
</organism>
<dbReference type="Pfam" id="PF04119">
    <property type="entry name" value="HSP9_HSP12"/>
    <property type="match status" value="1"/>
</dbReference>
<feature type="compositionally biased region" description="Basic and acidic residues" evidence="1">
    <location>
        <begin position="28"/>
        <end position="38"/>
    </location>
</feature>
<dbReference type="OrthoDB" id="2348401at2759"/>
<dbReference type="InterPro" id="IPR007250">
    <property type="entry name" value="HSP9_HSP12"/>
</dbReference>
<dbReference type="PIRSF" id="PIRSF002590">
    <property type="entry name" value="HSP9/HSP12_fun"/>
    <property type="match status" value="1"/>
</dbReference>
<feature type="compositionally biased region" description="Basic and acidic residues" evidence="1">
    <location>
        <begin position="1"/>
        <end position="15"/>
    </location>
</feature>
<dbReference type="Proteomes" id="UP000189911">
    <property type="component" value="Chromosome B"/>
</dbReference>
<feature type="region of interest" description="Disordered" evidence="1">
    <location>
        <begin position="1"/>
        <end position="74"/>
    </location>
</feature>
<sequence>MSDSYRKDFSDKAAETVKPNSQKSTFEQGKEFVTDKADQAAGKVQPNSEKGVFQGATDSAHEGKNDATGKSVSETAGEYVDAAKSRLNDAAEYVSKSIHGGEEK</sequence>
<protein>
    <submittedName>
        <fullName evidence="2">LANO_0B02608g1_1</fullName>
    </submittedName>
</protein>